<evidence type="ECO:0000256" key="1">
    <source>
        <dbReference type="ARBA" id="ARBA00022723"/>
    </source>
</evidence>
<dbReference type="Pfam" id="PF00149">
    <property type="entry name" value="Metallophos"/>
    <property type="match status" value="1"/>
</dbReference>
<accession>A0A5A9XK32</accession>
<evidence type="ECO:0000256" key="3">
    <source>
        <dbReference type="SAM" id="Phobius"/>
    </source>
</evidence>
<dbReference type="InterPro" id="IPR051158">
    <property type="entry name" value="Metallophosphoesterase_sf"/>
</dbReference>
<evidence type="ECO:0000259" key="4">
    <source>
        <dbReference type="Pfam" id="PF00149"/>
    </source>
</evidence>
<gene>
    <name evidence="5" type="ORF">ET418_05405</name>
</gene>
<comment type="caution">
    <text evidence="5">The sequence shown here is derived from an EMBL/GenBank/DDBJ whole genome shotgun (WGS) entry which is preliminary data.</text>
</comment>
<dbReference type="AlphaFoldDB" id="A0A5A9XK32"/>
<dbReference type="PANTHER" id="PTHR31302:SF31">
    <property type="entry name" value="PHOSPHODIESTERASE YAEI"/>
    <property type="match status" value="1"/>
</dbReference>
<dbReference type="GO" id="GO:0046872">
    <property type="term" value="F:metal ion binding"/>
    <property type="evidence" value="ECO:0007669"/>
    <property type="project" value="UniProtKB-KW"/>
</dbReference>
<dbReference type="GO" id="GO:0016020">
    <property type="term" value="C:membrane"/>
    <property type="evidence" value="ECO:0007669"/>
    <property type="project" value="GOC"/>
</dbReference>
<dbReference type="EMBL" id="SRSD01000003">
    <property type="protein sequence ID" value="KAA0893254.1"/>
    <property type="molecule type" value="Genomic_DNA"/>
</dbReference>
<protein>
    <submittedName>
        <fullName evidence="5">Metallophosphoesterase</fullName>
    </submittedName>
</protein>
<name>A0A5A9XK32_9BACT</name>
<evidence type="ECO:0000313" key="5">
    <source>
        <dbReference type="EMBL" id="KAA0893254.1"/>
    </source>
</evidence>
<keyword evidence="6" id="KW-1185">Reference proteome</keyword>
<feature type="transmembrane region" description="Helical" evidence="3">
    <location>
        <begin position="106"/>
        <end position="131"/>
    </location>
</feature>
<dbReference type="GO" id="GO:0009245">
    <property type="term" value="P:lipid A biosynthetic process"/>
    <property type="evidence" value="ECO:0007669"/>
    <property type="project" value="TreeGrafter"/>
</dbReference>
<keyword evidence="2" id="KW-0378">Hydrolase</keyword>
<sequence>MSLFLITFLSLYGGMHAYAFLRLRGAFLPNHPLTLVLAAWMILMTAAPMLVRLAEGAGLERSALFLAWPGYTWMGALFIFVATLLACDALRLLAWLSNRLWGTATPGFLTATVTCTVALVFAFLASAYAFYDARRIRTDHVTVTTAKLPPSAGRVRIVQISDVHIGLLFRESRLNGILTAVRDARPDILVSTGDLVDGRLSREDVMSHQNRLATMLASIETPGGKYAVTGNHEFYAGLDQALAFTRTAGFTVLRNQAVPLPNGITIGGVDDPAGRRMGVPAPSPSEQALLRSVPRDRFCLLLKHRPDIPVASDGLFDLQLSGHVHKGQIFPFNLLVRIQYPIPCGTTTTARNSLIHVSRGSGTWGPPLRLLAPPEVTIIDIIPQGEQKP</sequence>
<feature type="domain" description="Calcineurin-like phosphoesterase" evidence="4">
    <location>
        <begin position="156"/>
        <end position="326"/>
    </location>
</feature>
<keyword evidence="3" id="KW-0472">Membrane</keyword>
<organism evidence="5 6">
    <name type="scientific">Oryzomonas rubra</name>
    <dbReference type="NCBI Taxonomy" id="2509454"/>
    <lineage>
        <taxon>Bacteria</taxon>
        <taxon>Pseudomonadati</taxon>
        <taxon>Thermodesulfobacteriota</taxon>
        <taxon>Desulfuromonadia</taxon>
        <taxon>Geobacterales</taxon>
        <taxon>Geobacteraceae</taxon>
        <taxon>Oryzomonas</taxon>
    </lineage>
</organism>
<dbReference type="Proteomes" id="UP000324298">
    <property type="component" value="Unassembled WGS sequence"/>
</dbReference>
<evidence type="ECO:0000313" key="6">
    <source>
        <dbReference type="Proteomes" id="UP000324298"/>
    </source>
</evidence>
<dbReference type="SUPFAM" id="SSF56300">
    <property type="entry name" value="Metallo-dependent phosphatases"/>
    <property type="match status" value="1"/>
</dbReference>
<keyword evidence="1" id="KW-0479">Metal-binding</keyword>
<dbReference type="OrthoDB" id="9780884at2"/>
<reference evidence="5 6" key="1">
    <citation type="submission" date="2019-04" db="EMBL/GenBank/DDBJ databases">
        <title>Geobacter ruber sp. nov., ferric-reducing bacteria isolated from paddy soil.</title>
        <authorList>
            <person name="Xu Z."/>
            <person name="Masuda Y."/>
            <person name="Itoh H."/>
            <person name="Senoo K."/>
        </authorList>
    </citation>
    <scope>NUCLEOTIDE SEQUENCE [LARGE SCALE GENOMIC DNA]</scope>
    <source>
        <strain evidence="5 6">Red88</strain>
    </source>
</reference>
<dbReference type="CDD" id="cd07385">
    <property type="entry name" value="MPP_YkuE_C"/>
    <property type="match status" value="1"/>
</dbReference>
<dbReference type="Gene3D" id="3.60.21.10">
    <property type="match status" value="1"/>
</dbReference>
<evidence type="ECO:0000256" key="2">
    <source>
        <dbReference type="ARBA" id="ARBA00022801"/>
    </source>
</evidence>
<feature type="transmembrane region" description="Helical" evidence="3">
    <location>
        <begin position="63"/>
        <end position="86"/>
    </location>
</feature>
<feature type="transmembrane region" description="Helical" evidence="3">
    <location>
        <begin position="33"/>
        <end position="51"/>
    </location>
</feature>
<keyword evidence="3" id="KW-0812">Transmembrane</keyword>
<dbReference type="RefSeq" id="WP_149306571.1">
    <property type="nucleotide sequence ID" value="NZ_SRSD01000003.1"/>
</dbReference>
<dbReference type="InterPro" id="IPR029052">
    <property type="entry name" value="Metallo-depent_PP-like"/>
</dbReference>
<dbReference type="InterPro" id="IPR004843">
    <property type="entry name" value="Calcineurin-like_PHP"/>
</dbReference>
<dbReference type="PANTHER" id="PTHR31302">
    <property type="entry name" value="TRANSMEMBRANE PROTEIN WITH METALLOPHOSPHOESTERASE DOMAIN-RELATED"/>
    <property type="match status" value="1"/>
</dbReference>
<dbReference type="GO" id="GO:0008758">
    <property type="term" value="F:UDP-2,3-diacylglucosamine hydrolase activity"/>
    <property type="evidence" value="ECO:0007669"/>
    <property type="project" value="TreeGrafter"/>
</dbReference>
<proteinExistence type="predicted"/>
<keyword evidence="3" id="KW-1133">Transmembrane helix</keyword>